<dbReference type="EMBL" id="CP035913">
    <property type="protein sequence ID" value="QBE67241.1"/>
    <property type="molecule type" value="Genomic_DNA"/>
</dbReference>
<dbReference type="CDD" id="cd14789">
    <property type="entry name" value="Tiki"/>
    <property type="match status" value="1"/>
</dbReference>
<dbReference type="InterPro" id="IPR002816">
    <property type="entry name" value="TraB/PrgY/GumN_fam"/>
</dbReference>
<name>A0A4P6L6A8_9BURK</name>
<evidence type="ECO:0000313" key="2">
    <source>
        <dbReference type="EMBL" id="QBE67241.1"/>
    </source>
</evidence>
<reference evidence="2 3" key="1">
    <citation type="submission" date="2019-02" db="EMBL/GenBank/DDBJ databases">
        <title>Draft Genome Sequences of Six Type Strains of the Genus Massilia.</title>
        <authorList>
            <person name="Miess H."/>
            <person name="Frediansyhah A."/>
            <person name="Gross H."/>
        </authorList>
    </citation>
    <scope>NUCLEOTIDE SEQUENCE [LARGE SCALE GENOMIC DNA]</scope>
    <source>
        <strain evidence="2 3">DSM 17473</strain>
    </source>
</reference>
<dbReference type="PANTHER" id="PTHR40590:SF1">
    <property type="entry name" value="CYTOPLASMIC PROTEIN"/>
    <property type="match status" value="1"/>
</dbReference>
<evidence type="ECO:0000256" key="1">
    <source>
        <dbReference type="SAM" id="SignalP"/>
    </source>
</evidence>
<feature type="signal peptide" evidence="1">
    <location>
        <begin position="1"/>
        <end position="18"/>
    </location>
</feature>
<organism evidence="2 3">
    <name type="scientific">Pseudoduganella lutea</name>
    <dbReference type="NCBI Taxonomy" id="321985"/>
    <lineage>
        <taxon>Bacteria</taxon>
        <taxon>Pseudomonadati</taxon>
        <taxon>Pseudomonadota</taxon>
        <taxon>Betaproteobacteria</taxon>
        <taxon>Burkholderiales</taxon>
        <taxon>Oxalobacteraceae</taxon>
        <taxon>Telluria group</taxon>
        <taxon>Pseudoduganella</taxon>
    </lineage>
</organism>
<accession>A0A4P6L6A8</accession>
<sequence length="301" mass="32667">MFCCLFVFTAGLAPQATAADGIPNRGALFRIEQADGKAGNVTWLFGTIHVGAKSFYPLEPVITAALENASVLALEVDPLGSQDDIAGAVREFGMYPAGRGPASAELAAAYRPRLERLLRQYDVPPASVAPMKPWMLASLLTVREFERQGYQTALAVEVWLSQGARARKQKIVELESVQAQMALFGRMATSDQALFLQETIEAIDGREQASDARAIASAWATADRAALDRIADKTAADDTFSGRFVSRVLLGERNPLLAERIATLLAREKQSVAAIGVLHLVGKDSVPELLRRQGLRVERVY</sequence>
<feature type="chain" id="PRO_5020846690" evidence="1">
    <location>
        <begin position="19"/>
        <end position="301"/>
    </location>
</feature>
<dbReference type="PANTHER" id="PTHR40590">
    <property type="entry name" value="CYTOPLASMIC PROTEIN-RELATED"/>
    <property type="match status" value="1"/>
</dbReference>
<dbReference type="KEGG" id="plue:EWM63_12530"/>
<dbReference type="AlphaFoldDB" id="A0A4P6L6A8"/>
<gene>
    <name evidence="2" type="ORF">EWM63_12530</name>
</gene>
<keyword evidence="3" id="KW-1185">Reference proteome</keyword>
<evidence type="ECO:0000313" key="3">
    <source>
        <dbReference type="Proteomes" id="UP000290637"/>
    </source>
</evidence>
<dbReference type="Pfam" id="PF01963">
    <property type="entry name" value="TraB_PrgY_gumN"/>
    <property type="match status" value="1"/>
</dbReference>
<dbReference type="Proteomes" id="UP000290637">
    <property type="component" value="Chromosome"/>
</dbReference>
<keyword evidence="1" id="KW-0732">Signal</keyword>
<dbReference type="InterPro" id="IPR047111">
    <property type="entry name" value="YbaP-like"/>
</dbReference>
<dbReference type="OrthoDB" id="9025834at2"/>
<proteinExistence type="predicted"/>
<protein>
    <submittedName>
        <fullName evidence="2">TraB/GumN family protein</fullName>
    </submittedName>
</protein>